<protein>
    <submittedName>
        <fullName evidence="11">Peptide/nickel transport system ATP-binding protein</fullName>
    </submittedName>
</protein>
<keyword evidence="5" id="KW-0997">Cell inner membrane</keyword>
<dbReference type="SMART" id="SM00382">
    <property type="entry name" value="AAA"/>
    <property type="match status" value="1"/>
</dbReference>
<keyword evidence="8" id="KW-1278">Translocase</keyword>
<dbReference type="SUPFAM" id="SSF52540">
    <property type="entry name" value="P-loop containing nucleoside triphosphate hydrolases"/>
    <property type="match status" value="1"/>
</dbReference>
<reference evidence="11 12" key="1">
    <citation type="submission" date="2016-11" db="EMBL/GenBank/DDBJ databases">
        <authorList>
            <person name="Jaros S."/>
            <person name="Januszkiewicz K."/>
            <person name="Wedrychowicz H."/>
        </authorList>
    </citation>
    <scope>NUCLEOTIDE SEQUENCE [LARGE SCALE GENOMIC DNA]</scope>
    <source>
        <strain evidence="11 12">DSM 17459</strain>
    </source>
</reference>
<evidence type="ECO:0000256" key="8">
    <source>
        <dbReference type="ARBA" id="ARBA00022967"/>
    </source>
</evidence>
<organism evidence="11 12">
    <name type="scientific">Lactonifactor longoviformis DSM 17459</name>
    <dbReference type="NCBI Taxonomy" id="1122155"/>
    <lineage>
        <taxon>Bacteria</taxon>
        <taxon>Bacillati</taxon>
        <taxon>Bacillota</taxon>
        <taxon>Clostridia</taxon>
        <taxon>Eubacteriales</taxon>
        <taxon>Clostridiaceae</taxon>
        <taxon>Lactonifactor</taxon>
    </lineage>
</organism>
<dbReference type="PROSITE" id="PS50893">
    <property type="entry name" value="ABC_TRANSPORTER_2"/>
    <property type="match status" value="1"/>
</dbReference>
<dbReference type="InterPro" id="IPR050388">
    <property type="entry name" value="ABC_Ni/Peptide_Import"/>
</dbReference>
<dbReference type="RefSeq" id="WP_072848251.1">
    <property type="nucleotide sequence ID" value="NZ_FQVI01000001.1"/>
</dbReference>
<keyword evidence="7 11" id="KW-0067">ATP-binding</keyword>
<dbReference type="InterPro" id="IPR003593">
    <property type="entry name" value="AAA+_ATPase"/>
</dbReference>
<proteinExistence type="inferred from homology"/>
<dbReference type="GO" id="GO:0005524">
    <property type="term" value="F:ATP binding"/>
    <property type="evidence" value="ECO:0007669"/>
    <property type="project" value="UniProtKB-KW"/>
</dbReference>
<dbReference type="Proteomes" id="UP000184245">
    <property type="component" value="Unassembled WGS sequence"/>
</dbReference>
<keyword evidence="6" id="KW-0547">Nucleotide-binding</keyword>
<evidence type="ECO:0000256" key="3">
    <source>
        <dbReference type="ARBA" id="ARBA00022448"/>
    </source>
</evidence>
<evidence type="ECO:0000313" key="11">
    <source>
        <dbReference type="EMBL" id="SHE32382.1"/>
    </source>
</evidence>
<name>A0A1M4SJQ3_9CLOT</name>
<dbReference type="STRING" id="1122155.SAMN02745158_00132"/>
<dbReference type="InterPro" id="IPR017871">
    <property type="entry name" value="ABC_transporter-like_CS"/>
</dbReference>
<keyword evidence="12" id="KW-1185">Reference proteome</keyword>
<keyword evidence="9" id="KW-0472">Membrane</keyword>
<dbReference type="InterPro" id="IPR003439">
    <property type="entry name" value="ABC_transporter-like_ATP-bd"/>
</dbReference>
<evidence type="ECO:0000259" key="10">
    <source>
        <dbReference type="PROSITE" id="PS50893"/>
    </source>
</evidence>
<dbReference type="EMBL" id="FQVI01000001">
    <property type="protein sequence ID" value="SHE32382.1"/>
    <property type="molecule type" value="Genomic_DNA"/>
</dbReference>
<evidence type="ECO:0000256" key="5">
    <source>
        <dbReference type="ARBA" id="ARBA00022519"/>
    </source>
</evidence>
<dbReference type="Gene3D" id="3.40.50.300">
    <property type="entry name" value="P-loop containing nucleotide triphosphate hydrolases"/>
    <property type="match status" value="1"/>
</dbReference>
<keyword evidence="4" id="KW-1003">Cell membrane</keyword>
<comment type="subcellular location">
    <subcellularLocation>
        <location evidence="1">Cell membrane</location>
        <topology evidence="1">Peripheral membrane protein</topology>
    </subcellularLocation>
</comment>
<dbReference type="CDD" id="cd03257">
    <property type="entry name" value="ABC_NikE_OppD_transporters"/>
    <property type="match status" value="1"/>
</dbReference>
<dbReference type="InterPro" id="IPR027417">
    <property type="entry name" value="P-loop_NTPase"/>
</dbReference>
<dbReference type="OrthoDB" id="9806285at2"/>
<evidence type="ECO:0000256" key="9">
    <source>
        <dbReference type="ARBA" id="ARBA00023136"/>
    </source>
</evidence>
<dbReference type="PANTHER" id="PTHR43297">
    <property type="entry name" value="OLIGOPEPTIDE TRANSPORT ATP-BINDING PROTEIN APPD"/>
    <property type="match status" value="1"/>
</dbReference>
<dbReference type="GO" id="GO:0005886">
    <property type="term" value="C:plasma membrane"/>
    <property type="evidence" value="ECO:0007669"/>
    <property type="project" value="UniProtKB-SubCell"/>
</dbReference>
<dbReference type="GO" id="GO:0016887">
    <property type="term" value="F:ATP hydrolysis activity"/>
    <property type="evidence" value="ECO:0007669"/>
    <property type="project" value="InterPro"/>
</dbReference>
<evidence type="ECO:0000256" key="7">
    <source>
        <dbReference type="ARBA" id="ARBA00022840"/>
    </source>
</evidence>
<evidence type="ECO:0000313" key="12">
    <source>
        <dbReference type="Proteomes" id="UP000184245"/>
    </source>
</evidence>
<keyword evidence="3" id="KW-0813">Transport</keyword>
<evidence type="ECO:0000256" key="1">
    <source>
        <dbReference type="ARBA" id="ARBA00004202"/>
    </source>
</evidence>
<dbReference type="PANTHER" id="PTHR43297:SF14">
    <property type="entry name" value="ATPASE AAA-TYPE CORE DOMAIN-CONTAINING PROTEIN"/>
    <property type="match status" value="1"/>
</dbReference>
<feature type="domain" description="ABC transporter" evidence="10">
    <location>
        <begin position="4"/>
        <end position="252"/>
    </location>
</feature>
<evidence type="ECO:0000256" key="4">
    <source>
        <dbReference type="ARBA" id="ARBA00022475"/>
    </source>
</evidence>
<dbReference type="FunFam" id="3.40.50.300:FF:000016">
    <property type="entry name" value="Oligopeptide ABC transporter ATP-binding component"/>
    <property type="match status" value="1"/>
</dbReference>
<comment type="similarity">
    <text evidence="2">Belongs to the ABC transporter superfamily.</text>
</comment>
<dbReference type="PROSITE" id="PS00211">
    <property type="entry name" value="ABC_TRANSPORTER_1"/>
    <property type="match status" value="1"/>
</dbReference>
<dbReference type="AlphaFoldDB" id="A0A1M4SJQ3"/>
<dbReference type="Pfam" id="PF00005">
    <property type="entry name" value="ABC_tran"/>
    <property type="match status" value="1"/>
</dbReference>
<gene>
    <name evidence="11" type="ORF">SAMN02745158_00132</name>
</gene>
<sequence length="269" mass="30333">MLEIKHLTISFYDSPVPDVVLSDFSMTMEPGEILGIVGESGSGKTMMALALMGLLKKTARIESGEILWMGKDLLRASEEELRSLRGNEISMIFQEPMTSLNPVLPVGMQVEESLKIHTDMGKEERKKKALEMMKAAELPNPGELYHKYPHQLSGGMRQRVMIASALVLNPRVMIADEPTTALDVTIQAEILKLLQKINREKKTAILFISHDLGVVRKLCDRALVMHQGVTVEQGNIESLFESPKEDYTRKLLSSIPTRETRLRRRKLHE</sequence>
<evidence type="ECO:0000256" key="2">
    <source>
        <dbReference type="ARBA" id="ARBA00005417"/>
    </source>
</evidence>
<accession>A0A1M4SJQ3</accession>
<evidence type="ECO:0000256" key="6">
    <source>
        <dbReference type="ARBA" id="ARBA00022741"/>
    </source>
</evidence>